<keyword evidence="2" id="KW-0496">Mitochondrion</keyword>
<geneLocation type="mitochondrion" evidence="2"/>
<keyword evidence="1" id="KW-0812">Transmembrane</keyword>
<evidence type="ECO:0000313" key="3">
    <source>
        <dbReference type="Proteomes" id="UP000323011"/>
    </source>
</evidence>
<dbReference type="AlphaFoldDB" id="A0A5A8BXH7"/>
<feature type="transmembrane region" description="Helical" evidence="1">
    <location>
        <begin position="141"/>
        <end position="165"/>
    </location>
</feature>
<organism evidence="2 3">
    <name type="scientific">Cafeteria roenbergensis</name>
    <name type="common">Marine flagellate</name>
    <dbReference type="NCBI Taxonomy" id="33653"/>
    <lineage>
        <taxon>Eukaryota</taxon>
        <taxon>Sar</taxon>
        <taxon>Stramenopiles</taxon>
        <taxon>Bigyra</taxon>
        <taxon>Opalozoa</taxon>
        <taxon>Bicosoecida</taxon>
        <taxon>Cafeteriaceae</taxon>
        <taxon>Cafeteria</taxon>
    </lineage>
</organism>
<comment type="caution">
    <text evidence="2">The sequence shown here is derived from an EMBL/GenBank/DDBJ whole genome shotgun (WGS) entry which is preliminary data.</text>
</comment>
<dbReference type="EMBL" id="VLTN01000170">
    <property type="protein sequence ID" value="KAA0145436.1"/>
    <property type="molecule type" value="Genomic_DNA"/>
</dbReference>
<keyword evidence="1" id="KW-1133">Transmembrane helix</keyword>
<sequence length="178" mass="21409">MNFLLLEKTVKFKYLRHFFKKANNSLALYLVLNQRKNLSLLKTKYNLMTMQVPNLFLNLLLDKKSKLKWKWLSILQGIIYLCVSFDYNFNILNLKSLVNSKKDFFILGGFYRNLFLSWESWKWFLDKMSLLGASSQKELRFASLSSFLFKVIYFLSFFILMNLLYIKLLFKQIENLEI</sequence>
<evidence type="ECO:0000313" key="2">
    <source>
        <dbReference type="EMBL" id="KAA0145436.1"/>
    </source>
</evidence>
<evidence type="ECO:0000256" key="1">
    <source>
        <dbReference type="SAM" id="Phobius"/>
    </source>
</evidence>
<dbReference type="Proteomes" id="UP000323011">
    <property type="component" value="Mitochondrion MT"/>
</dbReference>
<reference evidence="2 3" key="1">
    <citation type="submission" date="2019-07" db="EMBL/GenBank/DDBJ databases">
        <title>Genomes of Cafeteria roenbergensis.</title>
        <authorList>
            <person name="Fischer M.G."/>
            <person name="Hackl T."/>
            <person name="Roman M."/>
        </authorList>
    </citation>
    <scope>NUCLEOTIDE SEQUENCE [LARGE SCALE GENOMIC DNA]</scope>
    <source>
        <strain evidence="2 3">BVI</strain>
    </source>
</reference>
<protein>
    <submittedName>
        <fullName evidence="2">Uncharacterized protein</fullName>
    </submittedName>
</protein>
<accession>A0A5A8BXH7</accession>
<keyword evidence="1" id="KW-0472">Membrane</keyword>
<keyword evidence="3" id="KW-1185">Reference proteome</keyword>
<gene>
    <name evidence="2" type="ORF">FNF29_10017</name>
</gene>
<name>A0A5A8BXH7_CAFRO</name>
<proteinExistence type="predicted"/>